<keyword evidence="3" id="KW-1185">Reference proteome</keyword>
<feature type="region of interest" description="Disordered" evidence="1">
    <location>
        <begin position="109"/>
        <end position="141"/>
    </location>
</feature>
<accession>A0AAW1N0V3</accession>
<reference evidence="2 3" key="1">
    <citation type="journal article" date="2024" name="BMC Genomics">
        <title>De novo assembly and annotation of Popillia japonica's genome with initial clues to its potential as an invasive pest.</title>
        <authorList>
            <person name="Cucini C."/>
            <person name="Boschi S."/>
            <person name="Funari R."/>
            <person name="Cardaioli E."/>
            <person name="Iannotti N."/>
            <person name="Marturano G."/>
            <person name="Paoli F."/>
            <person name="Bruttini M."/>
            <person name="Carapelli A."/>
            <person name="Frati F."/>
            <person name="Nardi F."/>
        </authorList>
    </citation>
    <scope>NUCLEOTIDE SEQUENCE [LARGE SCALE GENOMIC DNA]</scope>
    <source>
        <strain evidence="2">DMR45628</strain>
    </source>
</reference>
<evidence type="ECO:0000313" key="3">
    <source>
        <dbReference type="Proteomes" id="UP001458880"/>
    </source>
</evidence>
<organism evidence="2 3">
    <name type="scientific">Popillia japonica</name>
    <name type="common">Japanese beetle</name>
    <dbReference type="NCBI Taxonomy" id="7064"/>
    <lineage>
        <taxon>Eukaryota</taxon>
        <taxon>Metazoa</taxon>
        <taxon>Ecdysozoa</taxon>
        <taxon>Arthropoda</taxon>
        <taxon>Hexapoda</taxon>
        <taxon>Insecta</taxon>
        <taxon>Pterygota</taxon>
        <taxon>Neoptera</taxon>
        <taxon>Endopterygota</taxon>
        <taxon>Coleoptera</taxon>
        <taxon>Polyphaga</taxon>
        <taxon>Scarabaeiformia</taxon>
        <taxon>Scarabaeidae</taxon>
        <taxon>Rutelinae</taxon>
        <taxon>Popillia</taxon>
    </lineage>
</organism>
<protein>
    <submittedName>
        <fullName evidence="2">Uncharacterized protein</fullName>
    </submittedName>
</protein>
<dbReference type="AlphaFoldDB" id="A0AAW1N0V3"/>
<feature type="compositionally biased region" description="Basic and acidic residues" evidence="1">
    <location>
        <begin position="132"/>
        <end position="141"/>
    </location>
</feature>
<name>A0AAW1N0V3_POPJA</name>
<dbReference type="EMBL" id="JASPKY010000013">
    <property type="protein sequence ID" value="KAK9753486.1"/>
    <property type="molecule type" value="Genomic_DNA"/>
</dbReference>
<gene>
    <name evidence="2" type="ORF">QE152_g1994</name>
</gene>
<comment type="caution">
    <text evidence="2">The sequence shown here is derived from an EMBL/GenBank/DDBJ whole genome shotgun (WGS) entry which is preliminary data.</text>
</comment>
<feature type="compositionally biased region" description="Basic and acidic residues" evidence="1">
    <location>
        <begin position="56"/>
        <end position="69"/>
    </location>
</feature>
<evidence type="ECO:0000256" key="1">
    <source>
        <dbReference type="SAM" id="MobiDB-lite"/>
    </source>
</evidence>
<feature type="region of interest" description="Disordered" evidence="1">
    <location>
        <begin position="33"/>
        <end position="69"/>
    </location>
</feature>
<feature type="compositionally biased region" description="Basic residues" evidence="1">
    <location>
        <begin position="113"/>
        <end position="122"/>
    </location>
</feature>
<evidence type="ECO:0000313" key="2">
    <source>
        <dbReference type="EMBL" id="KAK9753486.1"/>
    </source>
</evidence>
<dbReference type="Proteomes" id="UP001458880">
    <property type="component" value="Unassembled WGS sequence"/>
</dbReference>
<proteinExistence type="predicted"/>
<sequence length="141" mass="16664">MQWPSEDKVSSTSTDCAALDNVLSDRIEEKAYPMFEWPSEDKKNTEKQSSSKKYRGGMEEKNKQRSLREIQETSHHIICEGTKVKMVERQKNAQRLRWLNARRMPKMVLSRKPIGRKRRRRPTTSWLETAEEDARRIGVQD</sequence>